<accession>A0ABR2CAG7</accession>
<proteinExistence type="predicted"/>
<keyword evidence="2" id="KW-1185">Reference proteome</keyword>
<reference evidence="1 2" key="1">
    <citation type="journal article" date="2024" name="G3 (Bethesda)">
        <title>Genome assembly of Hibiscus sabdariffa L. provides insights into metabolisms of medicinal natural products.</title>
        <authorList>
            <person name="Kim T."/>
        </authorList>
    </citation>
    <scope>NUCLEOTIDE SEQUENCE [LARGE SCALE GENOMIC DNA]</scope>
    <source>
        <strain evidence="1">TK-2024</strain>
        <tissue evidence="1">Old leaves</tissue>
    </source>
</reference>
<gene>
    <name evidence="1" type="ORF">V6N12_013647</name>
</gene>
<name>A0ABR2CAG7_9ROSI</name>
<dbReference type="Proteomes" id="UP001472677">
    <property type="component" value="Unassembled WGS sequence"/>
</dbReference>
<sequence>MLTMLCFWALGDNLSVEETFTADIASCSHVFASSLNKVAAIETSFPIEAVGCESGSIDIFSVELAIGNVDGNVESSSIDTISTELAVGNVVAGNVSNVFVNVELVAGVVKASIALSVGVPYVMPYQSIHALPVASTEVMELTKTAREVFKGLLI</sequence>
<dbReference type="EMBL" id="JBBPBM010000060">
    <property type="protein sequence ID" value="KAK8516241.1"/>
    <property type="molecule type" value="Genomic_DNA"/>
</dbReference>
<evidence type="ECO:0000313" key="1">
    <source>
        <dbReference type="EMBL" id="KAK8516241.1"/>
    </source>
</evidence>
<evidence type="ECO:0000313" key="2">
    <source>
        <dbReference type="Proteomes" id="UP001472677"/>
    </source>
</evidence>
<organism evidence="1 2">
    <name type="scientific">Hibiscus sabdariffa</name>
    <name type="common">roselle</name>
    <dbReference type="NCBI Taxonomy" id="183260"/>
    <lineage>
        <taxon>Eukaryota</taxon>
        <taxon>Viridiplantae</taxon>
        <taxon>Streptophyta</taxon>
        <taxon>Embryophyta</taxon>
        <taxon>Tracheophyta</taxon>
        <taxon>Spermatophyta</taxon>
        <taxon>Magnoliopsida</taxon>
        <taxon>eudicotyledons</taxon>
        <taxon>Gunneridae</taxon>
        <taxon>Pentapetalae</taxon>
        <taxon>rosids</taxon>
        <taxon>malvids</taxon>
        <taxon>Malvales</taxon>
        <taxon>Malvaceae</taxon>
        <taxon>Malvoideae</taxon>
        <taxon>Hibiscus</taxon>
    </lineage>
</organism>
<protein>
    <submittedName>
        <fullName evidence="1">Uncharacterized protein</fullName>
    </submittedName>
</protein>
<comment type="caution">
    <text evidence="1">The sequence shown here is derived from an EMBL/GenBank/DDBJ whole genome shotgun (WGS) entry which is preliminary data.</text>
</comment>